<sequence length="190" mass="21765">MIDNQCQKPTYESREIPSGLNEIWTTGRYSDITLITDTKKFKAHKVILAANSPVFDTIFNNHMKDRSSDEVYLKNIKESVVKTFLDFLYTGKIEENGDQNLGELFSIASKFKVAKLTSIVEKLITINLNDENALEFLKLGCLFNCDKMKVSTFNVLKSMFDFPLKEDLMNQPEAIEKLIEAKQNFDSSLK</sequence>
<organism evidence="2 3">
    <name type="scientific">Clunio marinus</name>
    <dbReference type="NCBI Taxonomy" id="568069"/>
    <lineage>
        <taxon>Eukaryota</taxon>
        <taxon>Metazoa</taxon>
        <taxon>Ecdysozoa</taxon>
        <taxon>Arthropoda</taxon>
        <taxon>Hexapoda</taxon>
        <taxon>Insecta</taxon>
        <taxon>Pterygota</taxon>
        <taxon>Neoptera</taxon>
        <taxon>Endopterygota</taxon>
        <taxon>Diptera</taxon>
        <taxon>Nematocera</taxon>
        <taxon>Chironomoidea</taxon>
        <taxon>Chironomidae</taxon>
        <taxon>Clunio</taxon>
    </lineage>
</organism>
<dbReference type="STRING" id="568069.A0A1J1J3V6"/>
<gene>
    <name evidence="2" type="ORF">CLUMA_CG018061</name>
</gene>
<dbReference type="InterPro" id="IPR051481">
    <property type="entry name" value="BTB-POZ/Galectin-3-binding"/>
</dbReference>
<feature type="domain" description="BTB" evidence="1">
    <location>
        <begin position="30"/>
        <end position="97"/>
    </location>
</feature>
<dbReference type="PANTHER" id="PTHR24410">
    <property type="entry name" value="HL07962P-RELATED"/>
    <property type="match status" value="1"/>
</dbReference>
<evidence type="ECO:0000313" key="3">
    <source>
        <dbReference type="Proteomes" id="UP000183832"/>
    </source>
</evidence>
<evidence type="ECO:0000313" key="2">
    <source>
        <dbReference type="EMBL" id="CRL05561.1"/>
    </source>
</evidence>
<dbReference type="OrthoDB" id="624345at2759"/>
<name>A0A1J1J3V6_9DIPT</name>
<dbReference type="Pfam" id="PF00651">
    <property type="entry name" value="BTB"/>
    <property type="match status" value="1"/>
</dbReference>
<dbReference type="AlphaFoldDB" id="A0A1J1J3V6"/>
<accession>A0A1J1J3V6</accession>
<dbReference type="SUPFAM" id="SSF54695">
    <property type="entry name" value="POZ domain"/>
    <property type="match status" value="1"/>
</dbReference>
<reference evidence="2 3" key="1">
    <citation type="submission" date="2015-04" db="EMBL/GenBank/DDBJ databases">
        <authorList>
            <person name="Syromyatnikov M.Y."/>
            <person name="Popov V.N."/>
        </authorList>
    </citation>
    <scope>NUCLEOTIDE SEQUENCE [LARGE SCALE GENOMIC DNA]</scope>
</reference>
<dbReference type="Gene3D" id="3.30.710.10">
    <property type="entry name" value="Potassium Channel Kv1.1, Chain A"/>
    <property type="match status" value="1"/>
</dbReference>
<evidence type="ECO:0000259" key="1">
    <source>
        <dbReference type="PROSITE" id="PS50097"/>
    </source>
</evidence>
<dbReference type="PROSITE" id="PS50097">
    <property type="entry name" value="BTB"/>
    <property type="match status" value="1"/>
</dbReference>
<dbReference type="InterPro" id="IPR000210">
    <property type="entry name" value="BTB/POZ_dom"/>
</dbReference>
<dbReference type="SMART" id="SM00225">
    <property type="entry name" value="BTB"/>
    <property type="match status" value="1"/>
</dbReference>
<dbReference type="PANTHER" id="PTHR24410:SF23">
    <property type="entry name" value="BTB DOMAIN-CONTAINING PROTEIN-RELATED"/>
    <property type="match status" value="1"/>
</dbReference>
<dbReference type="EMBL" id="CVRI01000064">
    <property type="protein sequence ID" value="CRL05561.1"/>
    <property type="molecule type" value="Genomic_DNA"/>
</dbReference>
<proteinExistence type="predicted"/>
<keyword evidence="3" id="KW-1185">Reference proteome</keyword>
<dbReference type="InterPro" id="IPR011333">
    <property type="entry name" value="SKP1/BTB/POZ_sf"/>
</dbReference>
<dbReference type="CDD" id="cd18186">
    <property type="entry name" value="BTB_POZ_ZBTB_KLHL-like"/>
    <property type="match status" value="1"/>
</dbReference>
<protein>
    <submittedName>
        <fullName evidence="2">CLUMA_CG018061, isoform A</fullName>
    </submittedName>
</protein>
<dbReference type="Proteomes" id="UP000183832">
    <property type="component" value="Unassembled WGS sequence"/>
</dbReference>